<dbReference type="Gene3D" id="1.10.1410.10">
    <property type="match status" value="1"/>
</dbReference>
<gene>
    <name evidence="3" type="primary">ORF88459</name>
</gene>
<keyword evidence="1" id="KW-0694">RNA-binding</keyword>
<evidence type="ECO:0000256" key="1">
    <source>
        <dbReference type="RuleBase" id="RU364032"/>
    </source>
</evidence>
<dbReference type="InterPro" id="IPR035367">
    <property type="entry name" value="Nrap_D2"/>
</dbReference>
<dbReference type="Pfam" id="PF17403">
    <property type="entry name" value="Nrap_D2"/>
    <property type="match status" value="1"/>
</dbReference>
<dbReference type="GO" id="GO:0032545">
    <property type="term" value="C:CURI complex"/>
    <property type="evidence" value="ECO:0007669"/>
    <property type="project" value="TreeGrafter"/>
</dbReference>
<organism evidence="3">
    <name type="scientific">Arion vulgaris</name>
    <dbReference type="NCBI Taxonomy" id="1028688"/>
    <lineage>
        <taxon>Eukaryota</taxon>
        <taxon>Metazoa</taxon>
        <taxon>Spiralia</taxon>
        <taxon>Lophotrochozoa</taxon>
        <taxon>Mollusca</taxon>
        <taxon>Gastropoda</taxon>
        <taxon>Heterobranchia</taxon>
        <taxon>Euthyneura</taxon>
        <taxon>Panpulmonata</taxon>
        <taxon>Eupulmonata</taxon>
        <taxon>Stylommatophora</taxon>
        <taxon>Helicina</taxon>
        <taxon>Arionoidea</taxon>
        <taxon>Arionidae</taxon>
        <taxon>Arion</taxon>
    </lineage>
</organism>
<dbReference type="EMBL" id="HACG01026965">
    <property type="protein sequence ID" value="CEK73830.1"/>
    <property type="molecule type" value="Transcribed_RNA"/>
</dbReference>
<dbReference type="PANTHER" id="PTHR17972:SF0">
    <property type="entry name" value="NUCLEOLAR PROTEIN 6"/>
    <property type="match status" value="1"/>
</dbReference>
<dbReference type="GO" id="GO:0032040">
    <property type="term" value="C:small-subunit processome"/>
    <property type="evidence" value="ECO:0007669"/>
    <property type="project" value="TreeGrafter"/>
</dbReference>
<sequence>KKLNKTMNSYQVLRTTLINLSRADWILEPPSLFEDKHDKTQPTSDEFRNVGHCVFIDRTGYFNLAYMLTSSVFARVKQEAELAINALDCSHHNCFDILFMTHLSFSRKFDHI</sequence>
<accession>A0A0B7A1J0</accession>
<feature type="non-terminal residue" evidence="3">
    <location>
        <position position="1"/>
    </location>
</feature>
<comment type="subcellular location">
    <subcellularLocation>
        <location evidence="1">Nucleus</location>
        <location evidence="1">Nucleolus</location>
    </subcellularLocation>
</comment>
<dbReference type="InterPro" id="IPR005554">
    <property type="entry name" value="NOL6/Upt22"/>
</dbReference>
<evidence type="ECO:0000313" key="3">
    <source>
        <dbReference type="EMBL" id="CEK73830.1"/>
    </source>
</evidence>
<name>A0A0B7A1J0_9EUPU</name>
<proteinExistence type="inferred from homology"/>
<dbReference type="GO" id="GO:0003723">
    <property type="term" value="F:RNA binding"/>
    <property type="evidence" value="ECO:0007669"/>
    <property type="project" value="UniProtKB-KW"/>
</dbReference>
<protein>
    <recommendedName>
        <fullName evidence="1">Nucleolar protein 6</fullName>
    </recommendedName>
</protein>
<comment type="similarity">
    <text evidence="1">Belongs to the NRAP family.</text>
</comment>
<dbReference type="GO" id="GO:0006409">
    <property type="term" value="P:tRNA export from nucleus"/>
    <property type="evidence" value="ECO:0007669"/>
    <property type="project" value="TreeGrafter"/>
</dbReference>
<feature type="non-terminal residue" evidence="3">
    <location>
        <position position="112"/>
    </location>
</feature>
<evidence type="ECO:0000259" key="2">
    <source>
        <dbReference type="Pfam" id="PF17403"/>
    </source>
</evidence>
<dbReference type="GO" id="GO:0006364">
    <property type="term" value="P:rRNA processing"/>
    <property type="evidence" value="ECO:0007669"/>
    <property type="project" value="TreeGrafter"/>
</dbReference>
<dbReference type="PANTHER" id="PTHR17972">
    <property type="entry name" value="NUCLEOLAR RNA-ASSOCIATED PROTEIN"/>
    <property type="match status" value="1"/>
</dbReference>
<reference evidence="3" key="1">
    <citation type="submission" date="2014-12" db="EMBL/GenBank/DDBJ databases">
        <title>Insight into the proteome of Arion vulgaris.</title>
        <authorList>
            <person name="Aradska J."/>
            <person name="Bulat T."/>
            <person name="Smidak R."/>
            <person name="Sarate P."/>
            <person name="Gangsoo J."/>
            <person name="Sialana F."/>
            <person name="Bilban M."/>
            <person name="Lubec G."/>
        </authorList>
    </citation>
    <scope>NUCLEOTIDE SEQUENCE</scope>
    <source>
        <tissue evidence="3">Skin</tissue>
    </source>
</reference>
<dbReference type="GO" id="GO:0034456">
    <property type="term" value="C:UTP-C complex"/>
    <property type="evidence" value="ECO:0007669"/>
    <property type="project" value="TreeGrafter"/>
</dbReference>
<feature type="domain" description="Nrap protein" evidence="2">
    <location>
        <begin position="1"/>
        <end position="101"/>
    </location>
</feature>
<keyword evidence="1" id="KW-0539">Nucleus</keyword>
<dbReference type="AlphaFoldDB" id="A0A0B7A1J0"/>